<keyword evidence="4" id="KW-1185">Reference proteome</keyword>
<reference evidence="3 4" key="1">
    <citation type="journal article" date="2019" name="Gut">
        <title>Antibiotics-induced monodominance of a novel gut bacterial order.</title>
        <authorList>
            <person name="Hildebrand F."/>
            <person name="Moitinho-Silva L."/>
            <person name="Blasche S."/>
            <person name="Jahn M.T."/>
            <person name="Gossmann T.I."/>
            <person name="Heuerta-Cepas J."/>
            <person name="Hercog R."/>
            <person name="Luetge M."/>
            <person name="Bahram M."/>
            <person name="Pryszlak A."/>
            <person name="Alves R.J."/>
            <person name="Waszak S.M."/>
            <person name="Zhu A."/>
            <person name="Ye L."/>
            <person name="Costea P.I."/>
            <person name="Aalvink S."/>
            <person name="Belzer C."/>
            <person name="Forslund S.K."/>
            <person name="Sunagawa S."/>
            <person name="Hentschel U."/>
            <person name="Merten C."/>
            <person name="Patil K.R."/>
            <person name="Benes V."/>
            <person name="Bork P."/>
        </authorList>
    </citation>
    <scope>NUCLEOTIDE SEQUENCE [LARGE SCALE GENOMIC DNA]</scope>
    <source>
        <strain evidence="3 4">HDS1380</strain>
    </source>
</reference>
<evidence type="ECO:0000256" key="1">
    <source>
        <dbReference type="SAM" id="Phobius"/>
    </source>
</evidence>
<gene>
    <name evidence="3" type="ORF">ESZ91_01190</name>
</gene>
<proteinExistence type="predicted"/>
<feature type="signal peptide" evidence="2">
    <location>
        <begin position="1"/>
        <end position="25"/>
    </location>
</feature>
<keyword evidence="1" id="KW-1133">Transmembrane helix</keyword>
<comment type="caution">
    <text evidence="3">The sequence shown here is derived from an EMBL/GenBank/DDBJ whole genome shotgun (WGS) entry which is preliminary data.</text>
</comment>
<evidence type="ECO:0000313" key="4">
    <source>
        <dbReference type="Proteomes" id="UP000291269"/>
    </source>
</evidence>
<dbReference type="EMBL" id="SDOZ01000002">
    <property type="protein sequence ID" value="RXZ61028.1"/>
    <property type="molecule type" value="Genomic_DNA"/>
</dbReference>
<feature type="transmembrane region" description="Helical" evidence="1">
    <location>
        <begin position="1084"/>
        <end position="1103"/>
    </location>
</feature>
<name>A0A4Q2K8L3_9FIRM</name>
<dbReference type="Proteomes" id="UP000291269">
    <property type="component" value="Unassembled WGS sequence"/>
</dbReference>
<feature type="chain" id="PRO_5020334023" evidence="2">
    <location>
        <begin position="26"/>
        <end position="1114"/>
    </location>
</feature>
<dbReference type="AlphaFoldDB" id="A0A4Q2K8L3"/>
<organism evidence="3 4">
    <name type="scientific">Candidatus Borkfalkia ceftriaxoniphila</name>
    <dbReference type="NCBI Taxonomy" id="2508949"/>
    <lineage>
        <taxon>Bacteria</taxon>
        <taxon>Bacillati</taxon>
        <taxon>Bacillota</taxon>
        <taxon>Clostridia</taxon>
        <taxon>Christensenellales</taxon>
        <taxon>Christensenellaceae</taxon>
        <taxon>Candidatus Borkfalkia</taxon>
    </lineage>
</organism>
<keyword evidence="1" id="KW-0472">Membrane</keyword>
<keyword evidence="1" id="KW-0812">Transmembrane</keyword>
<accession>A0A4Q2K8L3</accession>
<evidence type="ECO:0000256" key="2">
    <source>
        <dbReference type="SAM" id="SignalP"/>
    </source>
</evidence>
<sequence>MRKLKALLLCILAAVTVASTVCAFAAETEPAPLQVVSVSPIVYSDNMDGTPQGESGHTAEIGIRFNRSLGDKMYNYVNARLKALGAGFLTPVGAASVEETAELQDKLGDFVNDYIKLNGKTLRNAFAEMSATVTDLPEPYFAVHMDEDRQGIRLYLDNRIAYNADYLKQTIVTEAGSATVRTAADGNVLTVRAGFRSGYTNAAVTKDVSFAYDAEVKEWKSVATPVYATVDNQHAVNGLKSLLAVDFDTELTTQTGLNHDLPFLNQFIFIDGLPMNEYGAAKGTDIRVNQIAPHSFNLWQFDAGTPNAKDFPAGTRILFRKGLQFVGEDGVNPVPDLTLAENTMFVLGDVWSQEIVADGLSVVGFGALTEEEKAFSFEINFSADITDSKINVAEDLGWVKEGVKINSKTIAEWNAEQKLVTIVAEKSALYITADRSVWSLDNADFVEVCDAFVSGVGIEIVSGYSKFYNQTIGEWLDEAVTAELNGETVKIETISAFTVQSGNPCFTVTFDKPISYKYLPHYNGDISWHQAGGTAALGVNDLDILKMKVQPAHEGLLKGVSINGKTIEQIMAGASEGQDRNVVVMVHYNQDLTSMMFSWQAAYSDQVIDYTQDVVLTIDRSIFVTPNGGRLAEDVKLTYKNEFTGWYADGEIPEWKNTRVEKLDYLLYMENVDSYAIQVHFKAPASNTEMQNVQDMDFIRNGFKLNGFTIGEIMAGAKDADGNAVADPVTAHLLPPTGVPGTGKIVVHFFISAKITEATGGIKDKGNTLEIVGGTKLPSVTKVSRDYKFVYENGGWAEEVDTSGIEWEELHLVSVSKPVLSSDENVMFTLAFDKNITYKELLHINGDVSWLLAVSEQDSAPFRYTAEELNVLSAYGILSSLKEKILFNGQSIAELMEKEQNAAYRPVTVMVHVGQSGEMNTINIAFAGKSFDAEGNSVDGANKIGDLNAEFTFTVKAGFRTTLLGEVAKDETFRYNPAAGVFVKEAEDGALSGDTTINGVYYNGYKIEKNGTLVLKDTEKLDAKLFTVLLGDPTSVFEVVGGDALKEGDNAVVIRVTSTDGTVGEFAFTVTVQAAEKGSCGSTLGGASLIGACALLIAASLLLRKKQRKGGMVK</sequence>
<dbReference type="RefSeq" id="WP_129223294.1">
    <property type="nucleotide sequence ID" value="NZ_SDOZ01000002.1"/>
</dbReference>
<protein>
    <submittedName>
        <fullName evidence="3">Uncharacterized protein</fullName>
    </submittedName>
</protein>
<evidence type="ECO:0000313" key="3">
    <source>
        <dbReference type="EMBL" id="RXZ61028.1"/>
    </source>
</evidence>
<keyword evidence="2" id="KW-0732">Signal</keyword>